<evidence type="ECO:0000256" key="1">
    <source>
        <dbReference type="ARBA" id="ARBA00004651"/>
    </source>
</evidence>
<dbReference type="EMBL" id="CP002160">
    <property type="protein sequence ID" value="ADL50854.1"/>
    <property type="molecule type" value="Genomic_DNA"/>
</dbReference>
<accession>D9SU16</accession>
<dbReference type="STRING" id="573061.Clocel_1095"/>
<evidence type="ECO:0000256" key="2">
    <source>
        <dbReference type="ARBA" id="ARBA00008417"/>
    </source>
</evidence>
<dbReference type="AlphaFoldDB" id="D9SU16"/>
<dbReference type="InterPro" id="IPR051327">
    <property type="entry name" value="MATE_MepA_subfamily"/>
</dbReference>
<feature type="transmembrane region" description="Helical" evidence="10">
    <location>
        <begin position="316"/>
        <end position="339"/>
    </location>
</feature>
<dbReference type="Proteomes" id="UP000002730">
    <property type="component" value="Chromosome"/>
</dbReference>
<dbReference type="InterPro" id="IPR002528">
    <property type="entry name" value="MATE_fam"/>
</dbReference>
<evidence type="ECO:0000313" key="11">
    <source>
        <dbReference type="EMBL" id="ADL50854.1"/>
    </source>
</evidence>
<feature type="transmembrane region" description="Helical" evidence="10">
    <location>
        <begin position="169"/>
        <end position="188"/>
    </location>
</feature>
<reference evidence="11 12" key="1">
    <citation type="submission" date="2010-08" db="EMBL/GenBank/DDBJ databases">
        <title>Complete sequence of Clostridium cellulovorans 743B.</title>
        <authorList>
            <consortium name="US DOE Joint Genome Institute"/>
            <person name="Lucas S."/>
            <person name="Copeland A."/>
            <person name="Lapidus A."/>
            <person name="Cheng J.-F."/>
            <person name="Bruce D."/>
            <person name="Goodwin L."/>
            <person name="Pitluck S."/>
            <person name="Chertkov O."/>
            <person name="Detter J.C."/>
            <person name="Han C."/>
            <person name="Tapia R."/>
            <person name="Land M."/>
            <person name="Hauser L."/>
            <person name="Chang Y.-J."/>
            <person name="Jeffries C."/>
            <person name="Kyrpides N."/>
            <person name="Ivanova N."/>
            <person name="Mikhailova N."/>
            <person name="Hemme C.L."/>
            <person name="Woyke T."/>
        </authorList>
    </citation>
    <scope>NUCLEOTIDE SEQUENCE [LARGE SCALE GENOMIC DNA]</scope>
    <source>
        <strain evidence="12">ATCC 35296 / DSM 3052 / OCM 3 / 743B</strain>
    </source>
</reference>
<dbReference type="InterPro" id="IPR048279">
    <property type="entry name" value="MdtK-like"/>
</dbReference>
<dbReference type="RefSeq" id="WP_010076299.1">
    <property type="nucleotide sequence ID" value="NC_014393.1"/>
</dbReference>
<evidence type="ECO:0000256" key="9">
    <source>
        <dbReference type="ARBA" id="ARBA00023251"/>
    </source>
</evidence>
<keyword evidence="6 10" id="KW-0812">Transmembrane</keyword>
<feature type="transmembrane region" description="Helical" evidence="10">
    <location>
        <begin position="136"/>
        <end position="157"/>
    </location>
</feature>
<dbReference type="OrthoDB" id="9811110at2"/>
<evidence type="ECO:0000256" key="4">
    <source>
        <dbReference type="ARBA" id="ARBA00022448"/>
    </source>
</evidence>
<keyword evidence="4" id="KW-0813">Transport</keyword>
<proteinExistence type="inferred from homology"/>
<keyword evidence="9" id="KW-0046">Antibiotic resistance</keyword>
<dbReference type="GO" id="GO:0005886">
    <property type="term" value="C:plasma membrane"/>
    <property type="evidence" value="ECO:0007669"/>
    <property type="project" value="UniProtKB-SubCell"/>
</dbReference>
<dbReference type="HOGENOM" id="CLU_012893_0_0_9"/>
<organism evidence="11 12">
    <name type="scientific">Clostridium cellulovorans (strain ATCC 35296 / DSM 3052 / OCM 3 / 743B)</name>
    <dbReference type="NCBI Taxonomy" id="573061"/>
    <lineage>
        <taxon>Bacteria</taxon>
        <taxon>Bacillati</taxon>
        <taxon>Bacillota</taxon>
        <taxon>Clostridia</taxon>
        <taxon>Eubacteriales</taxon>
        <taxon>Clostridiaceae</taxon>
        <taxon>Clostridium</taxon>
    </lineage>
</organism>
<dbReference type="InterPro" id="IPR045070">
    <property type="entry name" value="MATE_MepA-like"/>
</dbReference>
<feature type="transmembrane region" description="Helical" evidence="10">
    <location>
        <begin position="234"/>
        <end position="259"/>
    </location>
</feature>
<feature type="transmembrane region" description="Helical" evidence="10">
    <location>
        <begin position="391"/>
        <end position="411"/>
    </location>
</feature>
<feature type="transmembrane region" description="Helical" evidence="10">
    <location>
        <begin position="15"/>
        <end position="36"/>
    </location>
</feature>
<dbReference type="NCBIfam" id="TIGR00797">
    <property type="entry name" value="matE"/>
    <property type="match status" value="1"/>
</dbReference>
<dbReference type="GO" id="GO:0046677">
    <property type="term" value="P:response to antibiotic"/>
    <property type="evidence" value="ECO:0007669"/>
    <property type="project" value="UniProtKB-KW"/>
</dbReference>
<gene>
    <name evidence="11" type="ordered locus">Clocel_1095</name>
</gene>
<sequence length="456" mass="49473">MDESKDLGTKNIGSLLWKFSIPAVIGMMVNALYSLVDRIFIGRGVGSMALSGVAVTFPITNIIMGVGLFVGAGSAAVVSIKLGQKKLKEAEKIVGNAFILTIILSLIVTVVGIIFLDPILKLFGASAETMPYAKQFARILLLGVVLQNIGFGLNPIIRSEGDPKTAMKTMLIGAVLNFIMNPIFIFIFKFGVVGSAMATIISQAVCSIWILRYFTKGKSLLKIKKENMKLEKQVVKEIVSIGVSPLIMQVSASFVTFIINTSLIKYGGDLAVGAYSLIMSIATLIMMTMLGVNQGTQPIIGYNYGAKNISRVKKTLLNGAIVNTIISTIGWLLVQLFPVKIISIFNSADTELIDMGSKGLSIFLLMFFMVGSQTLFVNYFQSVGKAKHSMFMSLLRQVVILIPLVLILPKFFGLNGIWIAGPVSDFISSIISYVLIAREIKKLNDIKDIRSAELVG</sequence>
<feature type="transmembrane region" description="Helical" evidence="10">
    <location>
        <begin position="93"/>
        <end position="116"/>
    </location>
</feature>
<keyword evidence="12" id="KW-1185">Reference proteome</keyword>
<dbReference type="PANTHER" id="PTHR43823">
    <property type="entry name" value="SPORULATION PROTEIN YKVU"/>
    <property type="match status" value="1"/>
</dbReference>
<dbReference type="eggNOG" id="COG0534">
    <property type="taxonomic scope" value="Bacteria"/>
</dbReference>
<protein>
    <recommendedName>
        <fullName evidence="3">Multidrug export protein MepA</fullName>
    </recommendedName>
</protein>
<name>D9SU16_CLOC7</name>
<feature type="transmembrane region" description="Helical" evidence="10">
    <location>
        <begin position="271"/>
        <end position="292"/>
    </location>
</feature>
<dbReference type="CDD" id="cd13143">
    <property type="entry name" value="MATE_MepA_like"/>
    <property type="match status" value="1"/>
</dbReference>
<keyword evidence="8 10" id="KW-0472">Membrane</keyword>
<dbReference type="GO" id="GO:0042910">
    <property type="term" value="F:xenobiotic transmembrane transporter activity"/>
    <property type="evidence" value="ECO:0007669"/>
    <property type="project" value="InterPro"/>
</dbReference>
<evidence type="ECO:0000256" key="10">
    <source>
        <dbReference type="SAM" id="Phobius"/>
    </source>
</evidence>
<feature type="transmembrane region" description="Helical" evidence="10">
    <location>
        <begin position="359"/>
        <end position="379"/>
    </location>
</feature>
<keyword evidence="5" id="KW-1003">Cell membrane</keyword>
<evidence type="ECO:0000313" key="12">
    <source>
        <dbReference type="Proteomes" id="UP000002730"/>
    </source>
</evidence>
<dbReference type="KEGG" id="ccb:Clocel_1095"/>
<evidence type="ECO:0000256" key="6">
    <source>
        <dbReference type="ARBA" id="ARBA00022692"/>
    </source>
</evidence>
<comment type="similarity">
    <text evidence="2">Belongs to the multi antimicrobial extrusion (MATE) (TC 2.A.66.1) family. MepA subfamily.</text>
</comment>
<dbReference type="GO" id="GO:0015297">
    <property type="term" value="F:antiporter activity"/>
    <property type="evidence" value="ECO:0007669"/>
    <property type="project" value="InterPro"/>
</dbReference>
<feature type="transmembrane region" description="Helical" evidence="10">
    <location>
        <begin position="48"/>
        <end position="72"/>
    </location>
</feature>
<evidence type="ECO:0000256" key="3">
    <source>
        <dbReference type="ARBA" id="ARBA00022106"/>
    </source>
</evidence>
<dbReference type="PIRSF" id="PIRSF006603">
    <property type="entry name" value="DinF"/>
    <property type="match status" value="1"/>
</dbReference>
<dbReference type="Pfam" id="PF01554">
    <property type="entry name" value="MatE"/>
    <property type="match status" value="2"/>
</dbReference>
<dbReference type="PANTHER" id="PTHR43823:SF3">
    <property type="entry name" value="MULTIDRUG EXPORT PROTEIN MEPA"/>
    <property type="match status" value="1"/>
</dbReference>
<evidence type="ECO:0000256" key="8">
    <source>
        <dbReference type="ARBA" id="ARBA00023136"/>
    </source>
</evidence>
<evidence type="ECO:0000256" key="5">
    <source>
        <dbReference type="ARBA" id="ARBA00022475"/>
    </source>
</evidence>
<evidence type="ECO:0000256" key="7">
    <source>
        <dbReference type="ARBA" id="ARBA00022989"/>
    </source>
</evidence>
<feature type="transmembrane region" description="Helical" evidence="10">
    <location>
        <begin position="194"/>
        <end position="214"/>
    </location>
</feature>
<keyword evidence="7 10" id="KW-1133">Transmembrane helix</keyword>
<comment type="subcellular location">
    <subcellularLocation>
        <location evidence="1">Cell membrane</location>
        <topology evidence="1">Multi-pass membrane protein</topology>
    </subcellularLocation>
</comment>